<feature type="domain" description="TerD" evidence="3">
    <location>
        <begin position="3"/>
        <end position="176"/>
    </location>
</feature>
<comment type="caution">
    <text evidence="4">The sequence shown here is derived from an EMBL/GenBank/DDBJ whole genome shotgun (WGS) entry which is preliminary data.</text>
</comment>
<feature type="region of interest" description="Disordered" evidence="2">
    <location>
        <begin position="178"/>
        <end position="228"/>
    </location>
</feature>
<organism evidence="4 5">
    <name type="scientific">Salinarimonas ramus</name>
    <dbReference type="NCBI Taxonomy" id="690164"/>
    <lineage>
        <taxon>Bacteria</taxon>
        <taxon>Pseudomonadati</taxon>
        <taxon>Pseudomonadota</taxon>
        <taxon>Alphaproteobacteria</taxon>
        <taxon>Hyphomicrobiales</taxon>
        <taxon>Salinarimonadaceae</taxon>
        <taxon>Salinarimonas</taxon>
    </lineage>
</organism>
<name>A0A917Q3U0_9HYPH</name>
<dbReference type="InterPro" id="IPR017115">
    <property type="entry name" value="Tellurite_resistance_TerA"/>
</dbReference>
<dbReference type="AlphaFoldDB" id="A0A917Q3U0"/>
<dbReference type="Gene3D" id="2.60.60.30">
    <property type="entry name" value="sav2460 like domains"/>
    <property type="match status" value="2"/>
</dbReference>
<reference evidence="4 5" key="1">
    <citation type="journal article" date="2014" name="Int. J. Syst. Evol. Microbiol.">
        <title>Complete genome sequence of Corynebacterium casei LMG S-19264T (=DSM 44701T), isolated from a smear-ripened cheese.</title>
        <authorList>
            <consortium name="US DOE Joint Genome Institute (JGI-PGF)"/>
            <person name="Walter F."/>
            <person name="Albersmeier A."/>
            <person name="Kalinowski J."/>
            <person name="Ruckert C."/>
        </authorList>
    </citation>
    <scope>NUCLEOTIDE SEQUENCE [LARGE SCALE GENOMIC DNA]</scope>
    <source>
        <strain evidence="4 5">CGMCC 1.9161</strain>
    </source>
</reference>
<evidence type="ECO:0000313" key="4">
    <source>
        <dbReference type="EMBL" id="GGK19964.1"/>
    </source>
</evidence>
<keyword evidence="5" id="KW-1185">Reference proteome</keyword>
<dbReference type="EMBL" id="BMMF01000001">
    <property type="protein sequence ID" value="GGK19964.1"/>
    <property type="molecule type" value="Genomic_DNA"/>
</dbReference>
<evidence type="ECO:0000259" key="3">
    <source>
        <dbReference type="Pfam" id="PF02342"/>
    </source>
</evidence>
<dbReference type="PANTHER" id="PTHR32097">
    <property type="entry name" value="CAMP-BINDING PROTEIN 1-RELATED"/>
    <property type="match status" value="1"/>
</dbReference>
<gene>
    <name evidence="4" type="primary">terA</name>
    <name evidence="4" type="ORF">GCM10011322_03290</name>
</gene>
<evidence type="ECO:0000256" key="2">
    <source>
        <dbReference type="SAM" id="MobiDB-lite"/>
    </source>
</evidence>
<dbReference type="InterPro" id="IPR051324">
    <property type="entry name" value="Stress/Tellurium_Resist"/>
</dbReference>
<dbReference type="Proteomes" id="UP000600449">
    <property type="component" value="Unassembled WGS sequence"/>
</dbReference>
<dbReference type="PANTHER" id="PTHR32097:SF3">
    <property type="entry name" value="TELLURITE RESISTANCE PROTEIN"/>
    <property type="match status" value="1"/>
</dbReference>
<sequence length="435" mass="45778">MTELTKGANAPVDASQPVVRVRFAPSGAVPEIDVSAFLLQGTGKVSGDADMVFYGQPDGPGHAVRLTSQNAPVEGGAKETTFAVAFGSMPTGVEKVAVTATIHDGAKRGVSFSNLATLEIAVLDGGAPKVTYRVETAGMSETALVLGELYLRNGQWKFRAVGQGFAGGLKPLAESFGVSVDDEPEPAPPPPPPPPAPSARPPSVPRVGGSPAPVPPTPPAPPAPAPSAINLSKVTLTKERKSIDLAKKPAAGGGYGEVRINLNWNRSQGQPQGGGFFGFGKPKGVDLDLGCLFELADGRKGAVQALGDSFGYFDGPPFVQLSADDRTGQSQDGEWLRINGAQWDQLKRVLVYAFIYEGAPNWAATDGVVTVYAPEQPPIEVRLDEGASNMGMCAVTLIENVGGQMRVSREVRYFQNHKPMDEAFGWGMRWTRGSK</sequence>
<dbReference type="CDD" id="cd06974">
    <property type="entry name" value="TerD_like"/>
    <property type="match status" value="2"/>
</dbReference>
<dbReference type="Pfam" id="PF02342">
    <property type="entry name" value="TerD"/>
    <property type="match status" value="1"/>
</dbReference>
<feature type="compositionally biased region" description="Pro residues" evidence="2">
    <location>
        <begin position="186"/>
        <end position="204"/>
    </location>
</feature>
<keyword evidence="1" id="KW-0778">Tellurium resistance</keyword>
<feature type="compositionally biased region" description="Pro residues" evidence="2">
    <location>
        <begin position="212"/>
        <end position="225"/>
    </location>
</feature>
<dbReference type="RefSeq" id="WP_188908812.1">
    <property type="nucleotide sequence ID" value="NZ_BMMF01000001.1"/>
</dbReference>
<dbReference type="PIRSF" id="PIRSF037118">
    <property type="entry name" value="Tellurite_resistance_TerA"/>
    <property type="match status" value="1"/>
</dbReference>
<evidence type="ECO:0000313" key="5">
    <source>
        <dbReference type="Proteomes" id="UP000600449"/>
    </source>
</evidence>
<proteinExistence type="predicted"/>
<evidence type="ECO:0000256" key="1">
    <source>
        <dbReference type="ARBA" id="ARBA00022686"/>
    </source>
</evidence>
<protein>
    <submittedName>
        <fullName evidence="4">Tellurium resistance protein TerA</fullName>
    </submittedName>
</protein>
<accession>A0A917Q3U0</accession>
<dbReference type="GO" id="GO:0046690">
    <property type="term" value="P:response to tellurium ion"/>
    <property type="evidence" value="ECO:0007669"/>
    <property type="project" value="UniProtKB-KW"/>
</dbReference>
<dbReference type="InterPro" id="IPR003325">
    <property type="entry name" value="TerD"/>
</dbReference>